<accession>A0A072PE88</accession>
<dbReference type="EMBL" id="AMGV01000012">
    <property type="protein sequence ID" value="KEF53860.1"/>
    <property type="molecule type" value="Genomic_DNA"/>
</dbReference>
<feature type="domain" description="DUF7703" evidence="3">
    <location>
        <begin position="23"/>
        <end position="258"/>
    </location>
</feature>
<keyword evidence="5" id="KW-1185">Reference proteome</keyword>
<feature type="compositionally biased region" description="Low complexity" evidence="1">
    <location>
        <begin position="317"/>
        <end position="326"/>
    </location>
</feature>
<dbReference type="Pfam" id="PF24802">
    <property type="entry name" value="DUF7703"/>
    <property type="match status" value="1"/>
</dbReference>
<feature type="transmembrane region" description="Helical" evidence="2">
    <location>
        <begin position="20"/>
        <end position="40"/>
    </location>
</feature>
<dbReference type="AlphaFoldDB" id="A0A072PE88"/>
<feature type="transmembrane region" description="Helical" evidence="2">
    <location>
        <begin position="116"/>
        <end position="135"/>
    </location>
</feature>
<dbReference type="RefSeq" id="XP_013256450.1">
    <property type="nucleotide sequence ID" value="XM_013400996.1"/>
</dbReference>
<dbReference type="PANTHER" id="PTHR37013">
    <property type="entry name" value="INTEGRAL MEMBRANE PROTEIN (AFU_ORTHOLOGUE AFUA_1G05950)-RELATED"/>
    <property type="match status" value="1"/>
</dbReference>
<keyword evidence="2" id="KW-0812">Transmembrane</keyword>
<dbReference type="PANTHER" id="PTHR37013:SF3">
    <property type="entry name" value="INTEGRAL MEMBRANE PROTEIN (AFU_ORTHOLOGUE AFUA_1G05950)"/>
    <property type="match status" value="1"/>
</dbReference>
<dbReference type="VEuPathDB" id="FungiDB:A1O9_10262"/>
<feature type="transmembrane region" description="Helical" evidence="2">
    <location>
        <begin position="82"/>
        <end position="104"/>
    </location>
</feature>
<organism evidence="4 5">
    <name type="scientific">Exophiala aquamarina CBS 119918</name>
    <dbReference type="NCBI Taxonomy" id="1182545"/>
    <lineage>
        <taxon>Eukaryota</taxon>
        <taxon>Fungi</taxon>
        <taxon>Dikarya</taxon>
        <taxon>Ascomycota</taxon>
        <taxon>Pezizomycotina</taxon>
        <taxon>Eurotiomycetes</taxon>
        <taxon>Chaetothyriomycetidae</taxon>
        <taxon>Chaetothyriales</taxon>
        <taxon>Herpotrichiellaceae</taxon>
        <taxon>Exophiala</taxon>
    </lineage>
</organism>
<reference evidence="4 5" key="1">
    <citation type="submission" date="2013-03" db="EMBL/GenBank/DDBJ databases">
        <title>The Genome Sequence of Exophiala aquamarina CBS 119918.</title>
        <authorList>
            <consortium name="The Broad Institute Genomics Platform"/>
            <person name="Cuomo C."/>
            <person name="de Hoog S."/>
            <person name="Gorbushina A."/>
            <person name="Walker B."/>
            <person name="Young S.K."/>
            <person name="Zeng Q."/>
            <person name="Gargeya S."/>
            <person name="Fitzgerald M."/>
            <person name="Haas B."/>
            <person name="Abouelleil A."/>
            <person name="Allen A.W."/>
            <person name="Alvarado L."/>
            <person name="Arachchi H.M."/>
            <person name="Berlin A.M."/>
            <person name="Chapman S.B."/>
            <person name="Gainer-Dewar J."/>
            <person name="Goldberg J."/>
            <person name="Griggs A."/>
            <person name="Gujja S."/>
            <person name="Hansen M."/>
            <person name="Howarth C."/>
            <person name="Imamovic A."/>
            <person name="Ireland A."/>
            <person name="Larimer J."/>
            <person name="McCowan C."/>
            <person name="Murphy C."/>
            <person name="Pearson M."/>
            <person name="Poon T.W."/>
            <person name="Priest M."/>
            <person name="Roberts A."/>
            <person name="Saif S."/>
            <person name="Shea T."/>
            <person name="Sisk P."/>
            <person name="Sykes S."/>
            <person name="Wortman J."/>
            <person name="Nusbaum C."/>
            <person name="Birren B."/>
        </authorList>
    </citation>
    <scope>NUCLEOTIDE SEQUENCE [LARGE SCALE GENOMIC DNA]</scope>
    <source>
        <strain evidence="4 5">CBS 119918</strain>
    </source>
</reference>
<keyword evidence="2" id="KW-0472">Membrane</keyword>
<evidence type="ECO:0000313" key="4">
    <source>
        <dbReference type="EMBL" id="KEF53860.1"/>
    </source>
</evidence>
<dbReference type="OrthoDB" id="405906at2759"/>
<name>A0A072PE88_9EURO</name>
<dbReference type="GeneID" id="25285166"/>
<feature type="region of interest" description="Disordered" evidence="1">
    <location>
        <begin position="315"/>
        <end position="335"/>
    </location>
</feature>
<evidence type="ECO:0000313" key="5">
    <source>
        <dbReference type="Proteomes" id="UP000027920"/>
    </source>
</evidence>
<evidence type="ECO:0000259" key="3">
    <source>
        <dbReference type="Pfam" id="PF24802"/>
    </source>
</evidence>
<dbReference type="Proteomes" id="UP000027920">
    <property type="component" value="Unassembled WGS sequence"/>
</dbReference>
<gene>
    <name evidence="4" type="ORF">A1O9_10262</name>
</gene>
<protein>
    <recommendedName>
        <fullName evidence="3">DUF7703 domain-containing protein</fullName>
    </recommendedName>
</protein>
<keyword evidence="2" id="KW-1133">Transmembrane helix</keyword>
<dbReference type="HOGENOM" id="CLU_045148_0_1_1"/>
<evidence type="ECO:0000256" key="1">
    <source>
        <dbReference type="SAM" id="MobiDB-lite"/>
    </source>
</evidence>
<feature type="transmembrane region" description="Helical" evidence="2">
    <location>
        <begin position="52"/>
        <end position="70"/>
    </location>
</feature>
<dbReference type="InterPro" id="IPR056120">
    <property type="entry name" value="DUF7703"/>
</dbReference>
<proteinExistence type="predicted"/>
<feature type="transmembrane region" description="Helical" evidence="2">
    <location>
        <begin position="199"/>
        <end position="218"/>
    </location>
</feature>
<comment type="caution">
    <text evidence="4">The sequence shown here is derived from an EMBL/GenBank/DDBJ whole genome shotgun (WGS) entry which is preliminary data.</text>
</comment>
<sequence length="364" mass="41150">MANYTAILRKEPFDGQYSAPSVIVTLALGLALYNCVELTLLIMTTFKRWKGLYFWSLSLCNFGVASYGFGMVTDYWKLTVLWASKVLVTIGWMTMITCQSLVLYSRLGLLVDNDKILKGVKWMIIINSCVVFTIVDVLDWGSTYSSDYSYTVGYYYIELIQISIFTLQELIISGLYVWKTFSLLQIVSKENTRSMVMQVLTINLMIICMDIALFVMQFKHMQLYQESFKILFYSIKLKLEMNILSKLVDLVHGSSVKNRSMTLEAIDSNAVQGQAQRDVQREMASPGSLVNWYAGDTKSGMASYQNDVSPDVRYRPSMSLSGSGSSPTDDAEITRVLSHPTSVKARANGREVDALYADYLRSVK</sequence>
<evidence type="ECO:0000256" key="2">
    <source>
        <dbReference type="SAM" id="Phobius"/>
    </source>
</evidence>
<feature type="transmembrane region" description="Helical" evidence="2">
    <location>
        <begin position="155"/>
        <end position="178"/>
    </location>
</feature>